<keyword evidence="6" id="KW-0833">Ubl conjugation pathway</keyword>
<feature type="transmembrane region" description="Helical" evidence="8">
    <location>
        <begin position="136"/>
        <end position="156"/>
    </location>
</feature>
<keyword evidence="8" id="KW-0472">Membrane</keyword>
<accession>A0A978VWA5</accession>
<dbReference type="GO" id="GO:0061630">
    <property type="term" value="F:ubiquitin protein ligase activity"/>
    <property type="evidence" value="ECO:0007669"/>
    <property type="project" value="UniProtKB-EC"/>
</dbReference>
<keyword evidence="8" id="KW-0812">Transmembrane</keyword>
<feature type="transmembrane region" description="Helical" evidence="8">
    <location>
        <begin position="368"/>
        <end position="392"/>
    </location>
</feature>
<dbReference type="EMBL" id="JAEACU010000002">
    <property type="protein sequence ID" value="KAH7543100.1"/>
    <property type="molecule type" value="Genomic_DNA"/>
</dbReference>
<keyword evidence="8" id="KW-1133">Transmembrane helix</keyword>
<dbReference type="Gene3D" id="3.30.40.10">
    <property type="entry name" value="Zinc/RING finger domain, C3HC4 (zinc finger)"/>
    <property type="match status" value="2"/>
</dbReference>
<reference evidence="10" key="1">
    <citation type="journal article" date="2021" name="Front. Plant Sci.">
        <title>Chromosome-Scale Genome Assembly for Chinese Sour Jujube and Insights Into Its Genome Evolution and Domestication Signature.</title>
        <authorList>
            <person name="Shen L.-Y."/>
            <person name="Luo H."/>
            <person name="Wang X.-L."/>
            <person name="Wang X.-M."/>
            <person name="Qiu X.-J."/>
            <person name="Liu H."/>
            <person name="Zhou S.-S."/>
            <person name="Jia K.-H."/>
            <person name="Nie S."/>
            <person name="Bao Y.-T."/>
            <person name="Zhang R.-G."/>
            <person name="Yun Q.-Z."/>
            <person name="Chai Y.-H."/>
            <person name="Lu J.-Y."/>
            <person name="Li Y."/>
            <person name="Zhao S.-W."/>
            <person name="Mao J.-F."/>
            <person name="Jia S.-G."/>
            <person name="Mao Y.-M."/>
        </authorList>
    </citation>
    <scope>NUCLEOTIDE SEQUENCE</scope>
    <source>
        <strain evidence="10">AT0</strain>
        <tissue evidence="10">Leaf</tissue>
    </source>
</reference>
<feature type="domain" description="MGRN1/RNF157-like N-terminal" evidence="9">
    <location>
        <begin position="172"/>
        <end position="308"/>
    </location>
</feature>
<sequence length="459" mass="51257">MVDFLETLPHPSSSSWDFDLWDLRTTTPCSSSSSSSSPQPSYFYAVNSIPVSSVASDSRNYSQPMLLLANPRNGFDGDHSVMVSTSHPQPPCVSAKKINNYVVLHKDTIKLVMDAKDFGNYLVSFTFDAIVDGRTLMFLLEVLTKLFSLVVSCWFFEGTSYIYIYIYNAILFILRFFVDDSITIFFFAKEEGNCTFTPLYPECCVPRKIPFQKGLSQKFFQPSGTGIDLGFFDIDELSSFQEGIVPLVIHVETCLLSLSADAQSIQPLQTMSAAAQVTQAILEKNNEGQFRVRVVEQIVWVDGVSYELLELYGIGPLGEAGADDNEPGKECVICMAKPKDTTILPCRHMVRVPTFSLSINFLQDQEKLILAMTILSILEPGCLTWLGILLIFCKCAAFSKVPHCEMLFKLATGNVTDVPEIHCMCSDCAETLRTRSDRCPICRQFIEQLVVMKADKGED</sequence>
<dbReference type="GO" id="GO:0008270">
    <property type="term" value="F:zinc ion binding"/>
    <property type="evidence" value="ECO:0007669"/>
    <property type="project" value="UniProtKB-KW"/>
</dbReference>
<keyword evidence="3" id="KW-0808">Transferase</keyword>
<dbReference type="InterPro" id="IPR013083">
    <property type="entry name" value="Znf_RING/FYVE/PHD"/>
</dbReference>
<dbReference type="Pfam" id="PF26192">
    <property type="entry name" value="RNF157-like_N"/>
    <property type="match status" value="2"/>
</dbReference>
<dbReference type="InterPro" id="IPR045194">
    <property type="entry name" value="MGRN1/RNF157-like"/>
</dbReference>
<evidence type="ECO:0000256" key="2">
    <source>
        <dbReference type="ARBA" id="ARBA00012483"/>
    </source>
</evidence>
<comment type="catalytic activity">
    <reaction evidence="1">
        <text>S-ubiquitinyl-[E2 ubiquitin-conjugating enzyme]-L-cysteine + [acceptor protein]-L-lysine = [E2 ubiquitin-conjugating enzyme]-L-cysteine + N(6)-ubiquitinyl-[acceptor protein]-L-lysine.</text>
        <dbReference type="EC" id="2.3.2.27"/>
    </reaction>
</comment>
<evidence type="ECO:0000313" key="10">
    <source>
        <dbReference type="EMBL" id="KAH7543100.1"/>
    </source>
</evidence>
<keyword evidence="4" id="KW-0479">Metal-binding</keyword>
<evidence type="ECO:0000259" key="9">
    <source>
        <dbReference type="Pfam" id="PF26192"/>
    </source>
</evidence>
<dbReference type="EC" id="2.3.2.27" evidence="2"/>
<feature type="domain" description="MGRN1/RNF157-like N-terminal" evidence="9">
    <location>
        <begin position="102"/>
        <end position="138"/>
    </location>
</feature>
<evidence type="ECO:0000256" key="8">
    <source>
        <dbReference type="SAM" id="Phobius"/>
    </source>
</evidence>
<dbReference type="PANTHER" id="PTHR22996">
    <property type="entry name" value="MAHOGUNIN"/>
    <property type="match status" value="1"/>
</dbReference>
<dbReference type="GO" id="GO:0016567">
    <property type="term" value="P:protein ubiquitination"/>
    <property type="evidence" value="ECO:0007669"/>
    <property type="project" value="TreeGrafter"/>
</dbReference>
<keyword evidence="7" id="KW-0862">Zinc</keyword>
<keyword evidence="5" id="KW-0863">Zinc-finger</keyword>
<comment type="caution">
    <text evidence="10">The sequence shown here is derived from an EMBL/GenBank/DDBJ whole genome shotgun (WGS) entry which is preliminary data.</text>
</comment>
<dbReference type="Proteomes" id="UP000813462">
    <property type="component" value="Unassembled WGS sequence"/>
</dbReference>
<proteinExistence type="predicted"/>
<evidence type="ECO:0000256" key="1">
    <source>
        <dbReference type="ARBA" id="ARBA00000900"/>
    </source>
</evidence>
<evidence type="ECO:0000256" key="4">
    <source>
        <dbReference type="ARBA" id="ARBA00022723"/>
    </source>
</evidence>
<dbReference type="InterPro" id="IPR058981">
    <property type="entry name" value="MGRN1/RNF157-like_N"/>
</dbReference>
<evidence type="ECO:0000256" key="6">
    <source>
        <dbReference type="ARBA" id="ARBA00022786"/>
    </source>
</evidence>
<protein>
    <recommendedName>
        <fullName evidence="2">RING-type E3 ubiquitin transferase</fullName>
        <ecNumber evidence="2">2.3.2.27</ecNumber>
    </recommendedName>
</protein>
<evidence type="ECO:0000256" key="7">
    <source>
        <dbReference type="ARBA" id="ARBA00022833"/>
    </source>
</evidence>
<name>A0A978VWA5_ZIZJJ</name>
<organism evidence="10 11">
    <name type="scientific">Ziziphus jujuba var. spinosa</name>
    <dbReference type="NCBI Taxonomy" id="714518"/>
    <lineage>
        <taxon>Eukaryota</taxon>
        <taxon>Viridiplantae</taxon>
        <taxon>Streptophyta</taxon>
        <taxon>Embryophyta</taxon>
        <taxon>Tracheophyta</taxon>
        <taxon>Spermatophyta</taxon>
        <taxon>Magnoliopsida</taxon>
        <taxon>eudicotyledons</taxon>
        <taxon>Gunneridae</taxon>
        <taxon>Pentapetalae</taxon>
        <taxon>rosids</taxon>
        <taxon>fabids</taxon>
        <taxon>Rosales</taxon>
        <taxon>Rhamnaceae</taxon>
        <taxon>Paliureae</taxon>
        <taxon>Ziziphus</taxon>
    </lineage>
</organism>
<evidence type="ECO:0000313" key="11">
    <source>
        <dbReference type="Proteomes" id="UP000813462"/>
    </source>
</evidence>
<dbReference type="AlphaFoldDB" id="A0A978VWA5"/>
<evidence type="ECO:0000256" key="5">
    <source>
        <dbReference type="ARBA" id="ARBA00022771"/>
    </source>
</evidence>
<dbReference type="PANTHER" id="PTHR22996:SF4">
    <property type="entry name" value="E3 UBIQUITIN-PROTEIN LIGASE LUL4-RELATED"/>
    <property type="match status" value="1"/>
</dbReference>
<evidence type="ECO:0000256" key="3">
    <source>
        <dbReference type="ARBA" id="ARBA00022679"/>
    </source>
</evidence>
<gene>
    <name evidence="10" type="ORF">FEM48_Zijuj02G0147300</name>
</gene>
<feature type="transmembrane region" description="Helical" evidence="8">
    <location>
        <begin position="162"/>
        <end position="178"/>
    </location>
</feature>